<evidence type="ECO:0000313" key="3">
    <source>
        <dbReference type="EMBL" id="GLK51639.1"/>
    </source>
</evidence>
<evidence type="ECO:0000313" key="4">
    <source>
        <dbReference type="Proteomes" id="UP001143486"/>
    </source>
</evidence>
<keyword evidence="1" id="KW-1133">Transmembrane helix</keyword>
<dbReference type="InterPro" id="IPR018677">
    <property type="entry name" value="DUF2157"/>
</dbReference>
<feature type="transmembrane region" description="Helical" evidence="1">
    <location>
        <begin position="98"/>
        <end position="119"/>
    </location>
</feature>
<name>A0A9W6ILV0_9PROT</name>
<comment type="caution">
    <text evidence="3">The sequence shown here is derived from an EMBL/GenBank/DDBJ whole genome shotgun (WGS) entry which is preliminary data.</text>
</comment>
<feature type="transmembrane region" description="Helical" evidence="1">
    <location>
        <begin position="288"/>
        <end position="306"/>
    </location>
</feature>
<feature type="transmembrane region" description="Helical" evidence="1">
    <location>
        <begin position="344"/>
        <end position="363"/>
    </location>
</feature>
<dbReference type="AlphaFoldDB" id="A0A9W6ILV0"/>
<reference evidence="3" key="1">
    <citation type="journal article" date="2014" name="Int. J. Syst. Evol. Microbiol.">
        <title>Complete genome sequence of Corynebacterium casei LMG S-19264T (=DSM 44701T), isolated from a smear-ripened cheese.</title>
        <authorList>
            <consortium name="US DOE Joint Genome Institute (JGI-PGF)"/>
            <person name="Walter F."/>
            <person name="Albersmeier A."/>
            <person name="Kalinowski J."/>
            <person name="Ruckert C."/>
        </authorList>
    </citation>
    <scope>NUCLEOTIDE SEQUENCE</scope>
    <source>
        <strain evidence="3">VKM B-1513</strain>
    </source>
</reference>
<protein>
    <recommendedName>
        <fullName evidence="2">DUF2157 domain-containing protein</fullName>
    </recommendedName>
</protein>
<reference evidence="3" key="2">
    <citation type="submission" date="2023-01" db="EMBL/GenBank/DDBJ databases">
        <authorList>
            <person name="Sun Q."/>
            <person name="Evtushenko L."/>
        </authorList>
    </citation>
    <scope>NUCLEOTIDE SEQUENCE</scope>
    <source>
        <strain evidence="3">VKM B-1513</strain>
    </source>
</reference>
<proteinExistence type="predicted"/>
<feature type="transmembrane region" description="Helical" evidence="1">
    <location>
        <begin position="198"/>
        <end position="217"/>
    </location>
</feature>
<sequence length="438" mass="46081">MRYKSRLTGDLDRWIERGWIDRGRRDDILGDVPDPLQRWSAIGALAILGAVLLAMSALTFVAANWDAMPRLARFATILLALWLAMAGAGRALDRGAGALGHALALLGVALFGAAILLTAQTFNMTSFRNTAVLIWSVAGLATAFAIPSRPVLILATLLGALWAGLEIFNPFVDTVIWSYLPLWLVTAWLAVRLRSRASAHLLAIGLALWAGHALYWMDQHLDIADISLHAGATLVFGALALGGALARDRGVTGGGILAAWMAVITMVLALLLQAQFDGPQDEALSGSTYLVTSLGAMAAIGVLLLARLAIGHLRPGPAAGLAAIGALVFVTPYLLAAAGIGGLWWLQLAYGALFYAGAVALILQGSRESAGATGTVGVAAFIGQTLYVYGETFGGLLDTALFFLVGGLILFAMSFGVWRWKRRQQRPAAPAQSGGETS</sequence>
<feature type="transmembrane region" description="Helical" evidence="1">
    <location>
        <begin position="131"/>
        <end position="162"/>
    </location>
</feature>
<evidence type="ECO:0000256" key="1">
    <source>
        <dbReference type="SAM" id="Phobius"/>
    </source>
</evidence>
<evidence type="ECO:0000259" key="2">
    <source>
        <dbReference type="Pfam" id="PF09925"/>
    </source>
</evidence>
<feature type="domain" description="DUF2157" evidence="2">
    <location>
        <begin position="12"/>
        <end position="151"/>
    </location>
</feature>
<feature type="transmembrane region" description="Helical" evidence="1">
    <location>
        <begin position="318"/>
        <end position="338"/>
    </location>
</feature>
<dbReference type="Proteomes" id="UP001143486">
    <property type="component" value="Unassembled WGS sequence"/>
</dbReference>
<feature type="transmembrane region" description="Helical" evidence="1">
    <location>
        <begin position="174"/>
        <end position="191"/>
    </location>
</feature>
<feature type="transmembrane region" description="Helical" evidence="1">
    <location>
        <begin position="223"/>
        <end position="245"/>
    </location>
</feature>
<feature type="transmembrane region" description="Helical" evidence="1">
    <location>
        <begin position="74"/>
        <end position="92"/>
    </location>
</feature>
<dbReference type="EMBL" id="BSFE01000002">
    <property type="protein sequence ID" value="GLK51639.1"/>
    <property type="molecule type" value="Genomic_DNA"/>
</dbReference>
<feature type="transmembrane region" description="Helical" evidence="1">
    <location>
        <begin position="401"/>
        <end position="418"/>
    </location>
</feature>
<keyword evidence="4" id="KW-1185">Reference proteome</keyword>
<keyword evidence="1" id="KW-0812">Transmembrane</keyword>
<keyword evidence="1" id="KW-0472">Membrane</keyword>
<accession>A0A9W6ILV0</accession>
<feature type="transmembrane region" description="Helical" evidence="1">
    <location>
        <begin position="39"/>
        <end position="62"/>
    </location>
</feature>
<dbReference type="RefSeq" id="WP_271186018.1">
    <property type="nucleotide sequence ID" value="NZ_BSFE01000002.1"/>
</dbReference>
<gene>
    <name evidence="3" type="ORF">GCM10017621_11470</name>
</gene>
<feature type="transmembrane region" description="Helical" evidence="1">
    <location>
        <begin position="370"/>
        <end position="389"/>
    </location>
</feature>
<organism evidence="3 4">
    <name type="scientific">Maricaulis virginensis</name>
    <dbReference type="NCBI Taxonomy" id="144022"/>
    <lineage>
        <taxon>Bacteria</taxon>
        <taxon>Pseudomonadati</taxon>
        <taxon>Pseudomonadota</taxon>
        <taxon>Alphaproteobacteria</taxon>
        <taxon>Maricaulales</taxon>
        <taxon>Maricaulaceae</taxon>
        <taxon>Maricaulis</taxon>
    </lineage>
</organism>
<feature type="transmembrane region" description="Helical" evidence="1">
    <location>
        <begin position="257"/>
        <end position="276"/>
    </location>
</feature>
<dbReference type="Pfam" id="PF09925">
    <property type="entry name" value="DUF2157"/>
    <property type="match status" value="1"/>
</dbReference>